<evidence type="ECO:0000256" key="1">
    <source>
        <dbReference type="SAM" id="MobiDB-lite"/>
    </source>
</evidence>
<organism evidence="2 3">
    <name type="scientific">Diaporthe helianthi</name>
    <dbReference type="NCBI Taxonomy" id="158607"/>
    <lineage>
        <taxon>Eukaryota</taxon>
        <taxon>Fungi</taxon>
        <taxon>Dikarya</taxon>
        <taxon>Ascomycota</taxon>
        <taxon>Pezizomycotina</taxon>
        <taxon>Sordariomycetes</taxon>
        <taxon>Sordariomycetidae</taxon>
        <taxon>Diaporthales</taxon>
        <taxon>Diaporthaceae</taxon>
        <taxon>Diaporthe</taxon>
    </lineage>
</organism>
<name>A0A2P5HT43_DIAHE</name>
<dbReference type="AlphaFoldDB" id="A0A2P5HT43"/>
<sequence>MPSHSDQDSINFLYVSQIQSRKKRRRPSFWGCRPRKTGSSARDRPPKDRPAEPIEPSSRSEAAQAQAQALSPRLPARQAHGSPIPPSPHSLAVQYHNMDRHSPITQEQFYSPPPRSSAYGRAPSPVMQPFRTLVASVKRCPWAAVSDYGPRGQLVSDDVYYPPVPRSLLHDTAVSFVVKDHTRPDLPEFVISCPFENVHLVNQLLAPDGSRRQLTARGTSGQPRSGDQLRSMLLDGTPSIELALHAGPGEGARPSHSVHYYYRPGDEGGAEGRRTRVVDGLDTPRRDNASTRALVDYRNQRWGGNQITNGRGQHTVGDPEPENPRTAAALASPLWMATPPRAPSTPALSSSPPSGSEHSGTALRYLSLSPLHLQATVESAPPTPSTGPAKVEGDEPAAISLEEGRKEEEHDEDPADENGGTEQEGPGGVGEPPALVYVEPSPGQLERGVPVTGWLCDPEWLRCRFMDFTLGNAGGS</sequence>
<feature type="region of interest" description="Disordered" evidence="1">
    <location>
        <begin position="301"/>
        <end position="361"/>
    </location>
</feature>
<reference evidence="2" key="1">
    <citation type="submission" date="2017-09" db="EMBL/GenBank/DDBJ databases">
        <title>Polyketide synthases of a Diaporthe helianthi virulent isolate.</title>
        <authorList>
            <person name="Baroncelli R."/>
        </authorList>
    </citation>
    <scope>NUCLEOTIDE SEQUENCE [LARGE SCALE GENOMIC DNA]</scope>
    <source>
        <strain evidence="2">7/96</strain>
    </source>
</reference>
<gene>
    <name evidence="2" type="ORF">DHEL01_v208210</name>
</gene>
<feature type="compositionally biased region" description="Low complexity" evidence="1">
    <location>
        <begin position="344"/>
        <end position="356"/>
    </location>
</feature>
<proteinExistence type="predicted"/>
<dbReference type="EMBL" id="MAVT02000807">
    <property type="protein sequence ID" value="POS73396.1"/>
    <property type="molecule type" value="Genomic_DNA"/>
</dbReference>
<evidence type="ECO:0000313" key="3">
    <source>
        <dbReference type="Proteomes" id="UP000094444"/>
    </source>
</evidence>
<feature type="compositionally biased region" description="Basic and acidic residues" evidence="1">
    <location>
        <begin position="41"/>
        <end position="52"/>
    </location>
</feature>
<evidence type="ECO:0000313" key="2">
    <source>
        <dbReference type="EMBL" id="POS73396.1"/>
    </source>
</evidence>
<feature type="compositionally biased region" description="Polar residues" evidence="1">
    <location>
        <begin position="302"/>
        <end position="312"/>
    </location>
</feature>
<dbReference type="Proteomes" id="UP000094444">
    <property type="component" value="Unassembled WGS sequence"/>
</dbReference>
<comment type="caution">
    <text evidence="2">The sequence shown here is derived from an EMBL/GenBank/DDBJ whole genome shotgun (WGS) entry which is preliminary data.</text>
</comment>
<feature type="region of interest" description="Disordered" evidence="1">
    <location>
        <begin position="17"/>
        <end position="91"/>
    </location>
</feature>
<dbReference type="OrthoDB" id="5241033at2759"/>
<dbReference type="InParanoid" id="A0A2P5HT43"/>
<accession>A0A2P5HT43</accession>
<keyword evidence="3" id="KW-1185">Reference proteome</keyword>
<protein>
    <submittedName>
        <fullName evidence="2">Uncharacterized protein</fullName>
    </submittedName>
</protein>
<feature type="region of interest" description="Disordered" evidence="1">
    <location>
        <begin position="403"/>
        <end position="447"/>
    </location>
</feature>
<feature type="compositionally biased region" description="Low complexity" evidence="1">
    <location>
        <begin position="55"/>
        <end position="76"/>
    </location>
</feature>